<dbReference type="EMBL" id="CAAALY010064267">
    <property type="protein sequence ID" value="VEL23840.1"/>
    <property type="molecule type" value="Genomic_DNA"/>
</dbReference>
<name>A0A448WZ71_9PLAT</name>
<sequence>MPSIIEMTQASRGEPYTWNGSERWMADGDCHSPSAGELLANRSWLIRSLAGVLFAPATSLNRLKALDTRST</sequence>
<gene>
    <name evidence="1" type="ORF">PXEA_LOCUS17280</name>
</gene>
<proteinExistence type="predicted"/>
<evidence type="ECO:0000313" key="1">
    <source>
        <dbReference type="EMBL" id="VEL23840.1"/>
    </source>
</evidence>
<protein>
    <submittedName>
        <fullName evidence="1">Uncharacterized protein</fullName>
    </submittedName>
</protein>
<dbReference type="AlphaFoldDB" id="A0A448WZ71"/>
<evidence type="ECO:0000313" key="2">
    <source>
        <dbReference type="Proteomes" id="UP000784294"/>
    </source>
</evidence>
<accession>A0A448WZ71</accession>
<comment type="caution">
    <text evidence="1">The sequence shown here is derived from an EMBL/GenBank/DDBJ whole genome shotgun (WGS) entry which is preliminary data.</text>
</comment>
<keyword evidence="2" id="KW-1185">Reference proteome</keyword>
<organism evidence="1 2">
    <name type="scientific">Protopolystoma xenopodis</name>
    <dbReference type="NCBI Taxonomy" id="117903"/>
    <lineage>
        <taxon>Eukaryota</taxon>
        <taxon>Metazoa</taxon>
        <taxon>Spiralia</taxon>
        <taxon>Lophotrochozoa</taxon>
        <taxon>Platyhelminthes</taxon>
        <taxon>Monogenea</taxon>
        <taxon>Polyopisthocotylea</taxon>
        <taxon>Polystomatidea</taxon>
        <taxon>Polystomatidae</taxon>
        <taxon>Protopolystoma</taxon>
    </lineage>
</organism>
<reference evidence="1" key="1">
    <citation type="submission" date="2018-11" db="EMBL/GenBank/DDBJ databases">
        <authorList>
            <consortium name="Pathogen Informatics"/>
        </authorList>
    </citation>
    <scope>NUCLEOTIDE SEQUENCE</scope>
</reference>
<dbReference type="Proteomes" id="UP000784294">
    <property type="component" value="Unassembled WGS sequence"/>
</dbReference>